<dbReference type="STRING" id="1513896.SAMN05660841_01049"/>
<dbReference type="SUPFAM" id="SSF51735">
    <property type="entry name" value="NAD(P)-binding Rossmann-fold domains"/>
    <property type="match status" value="1"/>
</dbReference>
<dbReference type="RefSeq" id="WP_079641874.1">
    <property type="nucleotide sequence ID" value="NZ_FUZF01000003.1"/>
</dbReference>
<name>A0A1T5C281_9SPHI</name>
<gene>
    <name evidence="1" type="ORF">SAMN05660841_01049</name>
</gene>
<dbReference type="OrthoDB" id="9774199at2"/>
<organism evidence="1 2">
    <name type="scientific">Sphingobacterium nematocida</name>
    <dbReference type="NCBI Taxonomy" id="1513896"/>
    <lineage>
        <taxon>Bacteria</taxon>
        <taxon>Pseudomonadati</taxon>
        <taxon>Bacteroidota</taxon>
        <taxon>Sphingobacteriia</taxon>
        <taxon>Sphingobacteriales</taxon>
        <taxon>Sphingobacteriaceae</taxon>
        <taxon>Sphingobacterium</taxon>
    </lineage>
</organism>
<dbReference type="Gene3D" id="3.40.50.720">
    <property type="entry name" value="NAD(P)-binding Rossmann-like Domain"/>
    <property type="match status" value="1"/>
</dbReference>
<dbReference type="EMBL" id="FUZF01000003">
    <property type="protein sequence ID" value="SKB53506.1"/>
    <property type="molecule type" value="Genomic_DNA"/>
</dbReference>
<dbReference type="AlphaFoldDB" id="A0A1T5C281"/>
<keyword evidence="2" id="KW-1185">Reference proteome</keyword>
<protein>
    <recommendedName>
        <fullName evidence="3">NAD(P)-dependent oxidoreductase</fullName>
    </recommendedName>
</protein>
<dbReference type="InterPro" id="IPR036291">
    <property type="entry name" value="NAD(P)-bd_dom_sf"/>
</dbReference>
<sequence>MMNLLLCGLNSYLGRAALSFLPDAEHNVFGLVRDVDLLKRKVNTDINATVFSVDLIKKGKSFDDFHIQRLDLSIYFAQIPHQKDQLGIQYELLSLRNFIFLSQRNGCSRIVYIARAHDTGYLKEVEDLFLELGVQYTILLKDLAVGVGSSFERLMDEMLKNRLIYLYSKLGNVKFKPILLSDLFSFIKKVNWQESFICQWIEFGGERVMDMNELVRWYITRRGVQMDYKVFSVPSKKLAIWFNKLLYGIDSQLHDDYLLGTMGAQVTDNTLWQGQVDFVTIPIERGL</sequence>
<evidence type="ECO:0000313" key="2">
    <source>
        <dbReference type="Proteomes" id="UP000190150"/>
    </source>
</evidence>
<reference evidence="2" key="1">
    <citation type="submission" date="2017-02" db="EMBL/GenBank/DDBJ databases">
        <authorList>
            <person name="Varghese N."/>
            <person name="Submissions S."/>
        </authorList>
    </citation>
    <scope>NUCLEOTIDE SEQUENCE [LARGE SCALE GENOMIC DNA]</scope>
    <source>
        <strain evidence="2">DSM 24091</strain>
    </source>
</reference>
<dbReference type="Proteomes" id="UP000190150">
    <property type="component" value="Unassembled WGS sequence"/>
</dbReference>
<accession>A0A1T5C281</accession>
<evidence type="ECO:0008006" key="3">
    <source>
        <dbReference type="Google" id="ProtNLM"/>
    </source>
</evidence>
<evidence type="ECO:0000313" key="1">
    <source>
        <dbReference type="EMBL" id="SKB53506.1"/>
    </source>
</evidence>
<proteinExistence type="predicted"/>